<dbReference type="NCBIfam" id="TIGR00481">
    <property type="entry name" value="YbhB/YbcL family Raf kinase inhibitor-like protein"/>
    <property type="match status" value="1"/>
</dbReference>
<accession>A0ABQ5Q8R3</accession>
<gene>
    <name evidence="2" type="ORF">GETHPA_25300</name>
</gene>
<evidence type="ECO:0000313" key="2">
    <source>
        <dbReference type="EMBL" id="GLH70997.1"/>
    </source>
</evidence>
<protein>
    <submittedName>
        <fullName evidence="2">UPF0098 protein</fullName>
    </submittedName>
</protein>
<dbReference type="PANTHER" id="PTHR30289">
    <property type="entry name" value="UNCHARACTERIZED PROTEIN YBCL-RELATED"/>
    <property type="match status" value="1"/>
</dbReference>
<feature type="region of interest" description="Disordered" evidence="1">
    <location>
        <begin position="51"/>
        <end position="75"/>
    </location>
</feature>
<proteinExistence type="predicted"/>
<dbReference type="InterPro" id="IPR008914">
    <property type="entry name" value="PEBP"/>
</dbReference>
<dbReference type="Pfam" id="PF01161">
    <property type="entry name" value="PBP"/>
    <property type="match status" value="1"/>
</dbReference>
<dbReference type="Proteomes" id="UP001165089">
    <property type="component" value="Unassembled WGS sequence"/>
</dbReference>
<sequence length="193" mass="20446">MAPVLPARTLGGVLPLLLLPVLLAQAPRHPGREGRAPRKEAPMELRIPAFPEGGPIPRAHTADGADRSPALQWGDPPPGTRAFALVVDDPDAPVGTWVHWVLYDLPGGARSLAEDQPRTPDLPGGAHQGRNSWGRVGWNGPSPPPGPPHRYIFRISALSAPLGLPAGATRDQVEAALRGKVLAQATWMGTYGR</sequence>
<feature type="region of interest" description="Disordered" evidence="1">
    <location>
        <begin position="112"/>
        <end position="147"/>
    </location>
</feature>
<dbReference type="SUPFAM" id="SSF49777">
    <property type="entry name" value="PEBP-like"/>
    <property type="match status" value="1"/>
</dbReference>
<name>A0ABQ5Q8R3_9BACT</name>
<keyword evidence="3" id="KW-1185">Reference proteome</keyword>
<dbReference type="RefSeq" id="WP_285726809.1">
    <property type="nucleotide sequence ID" value="NZ_BSDD01000005.1"/>
</dbReference>
<evidence type="ECO:0000313" key="3">
    <source>
        <dbReference type="Proteomes" id="UP001165089"/>
    </source>
</evidence>
<dbReference type="InterPro" id="IPR005247">
    <property type="entry name" value="YbhB_YbcL/LppC-like"/>
</dbReference>
<dbReference type="PANTHER" id="PTHR30289:SF1">
    <property type="entry name" value="PEBP (PHOSPHATIDYLETHANOLAMINE-BINDING PROTEIN) FAMILY PROTEIN"/>
    <property type="match status" value="1"/>
</dbReference>
<reference evidence="2 3" key="1">
    <citation type="journal article" date="2023" name="Antonie Van Leeuwenhoek">
        <title>Mesoterricola silvestris gen. nov., sp. nov., Mesoterricola sediminis sp. nov., Geothrix oryzae sp. nov., Geothrix edaphica sp. nov., Geothrix rubra sp. nov., and Geothrix limicola sp. nov., six novel members of Acidobacteriota isolated from soils.</title>
        <authorList>
            <person name="Itoh H."/>
            <person name="Sugisawa Y."/>
            <person name="Mise K."/>
            <person name="Xu Z."/>
            <person name="Kuniyasu M."/>
            <person name="Ushijima N."/>
            <person name="Kawano K."/>
            <person name="Kobayashi E."/>
            <person name="Shiratori Y."/>
            <person name="Masuda Y."/>
            <person name="Senoo K."/>
        </authorList>
    </citation>
    <scope>NUCLEOTIDE SEQUENCE [LARGE SCALE GENOMIC DNA]</scope>
    <source>
        <strain evidence="2 3">Red803</strain>
    </source>
</reference>
<evidence type="ECO:0000256" key="1">
    <source>
        <dbReference type="SAM" id="MobiDB-lite"/>
    </source>
</evidence>
<dbReference type="EMBL" id="BSDD01000005">
    <property type="protein sequence ID" value="GLH70997.1"/>
    <property type="molecule type" value="Genomic_DNA"/>
</dbReference>
<organism evidence="2 3">
    <name type="scientific">Geothrix rubra</name>
    <dbReference type="NCBI Taxonomy" id="2927977"/>
    <lineage>
        <taxon>Bacteria</taxon>
        <taxon>Pseudomonadati</taxon>
        <taxon>Acidobacteriota</taxon>
        <taxon>Holophagae</taxon>
        <taxon>Holophagales</taxon>
        <taxon>Holophagaceae</taxon>
        <taxon>Geothrix</taxon>
    </lineage>
</organism>
<dbReference type="InterPro" id="IPR036610">
    <property type="entry name" value="PEBP-like_sf"/>
</dbReference>
<dbReference type="Gene3D" id="3.90.280.10">
    <property type="entry name" value="PEBP-like"/>
    <property type="match status" value="1"/>
</dbReference>
<dbReference type="CDD" id="cd00865">
    <property type="entry name" value="PEBP_bact_arch"/>
    <property type="match status" value="1"/>
</dbReference>
<comment type="caution">
    <text evidence="2">The sequence shown here is derived from an EMBL/GenBank/DDBJ whole genome shotgun (WGS) entry which is preliminary data.</text>
</comment>